<evidence type="ECO:0000256" key="1">
    <source>
        <dbReference type="ARBA" id="ARBA00022801"/>
    </source>
</evidence>
<dbReference type="PANTHER" id="PTHR10139">
    <property type="entry name" value="DOUBLE-STRAND BREAK REPAIR PROTEIN MRE11"/>
    <property type="match status" value="1"/>
</dbReference>
<dbReference type="GO" id="GO:0035861">
    <property type="term" value="C:site of double-strand break"/>
    <property type="evidence" value="ECO:0007669"/>
    <property type="project" value="TreeGrafter"/>
</dbReference>
<dbReference type="GO" id="GO:0000014">
    <property type="term" value="F:single-stranded DNA endodeoxyribonuclease activity"/>
    <property type="evidence" value="ECO:0007669"/>
    <property type="project" value="TreeGrafter"/>
</dbReference>
<dbReference type="GO" id="GO:0030870">
    <property type="term" value="C:Mre11 complex"/>
    <property type="evidence" value="ECO:0007669"/>
    <property type="project" value="TreeGrafter"/>
</dbReference>
<organism evidence="4 5">
    <name type="scientific">Carpediemonas membranifera</name>
    <dbReference type="NCBI Taxonomy" id="201153"/>
    <lineage>
        <taxon>Eukaryota</taxon>
        <taxon>Metamonada</taxon>
        <taxon>Carpediemonas-like organisms</taxon>
        <taxon>Carpediemonas</taxon>
    </lineage>
</organism>
<dbReference type="OrthoDB" id="30417at2759"/>
<dbReference type="SUPFAM" id="SSF56300">
    <property type="entry name" value="Metallo-dependent phosphatases"/>
    <property type="match status" value="1"/>
</dbReference>
<dbReference type="PANTHER" id="PTHR10139:SF1">
    <property type="entry name" value="DOUBLE-STRAND BREAK REPAIR PROTEIN MRE11"/>
    <property type="match status" value="1"/>
</dbReference>
<dbReference type="InterPro" id="IPR004843">
    <property type="entry name" value="Calcineurin-like_PHP"/>
</dbReference>
<dbReference type="Gene3D" id="3.60.21.10">
    <property type="match status" value="1"/>
</dbReference>
<dbReference type="GO" id="GO:0000724">
    <property type="term" value="P:double-strand break repair via homologous recombination"/>
    <property type="evidence" value="ECO:0007669"/>
    <property type="project" value="TreeGrafter"/>
</dbReference>
<dbReference type="GO" id="GO:0007095">
    <property type="term" value="P:mitotic G2 DNA damage checkpoint signaling"/>
    <property type="evidence" value="ECO:0007669"/>
    <property type="project" value="TreeGrafter"/>
</dbReference>
<dbReference type="GO" id="GO:0097552">
    <property type="term" value="P:mitochondrial double-strand break repair via homologous recombination"/>
    <property type="evidence" value="ECO:0007669"/>
    <property type="project" value="TreeGrafter"/>
</dbReference>
<dbReference type="EMBL" id="JAHDYR010000015">
    <property type="protein sequence ID" value="KAG9394393.1"/>
    <property type="molecule type" value="Genomic_DNA"/>
</dbReference>
<reference evidence="4" key="1">
    <citation type="submission" date="2021-05" db="EMBL/GenBank/DDBJ databases">
        <title>A free-living protist that lacks canonical eukaryotic 1 DNA replication and segregation systems.</title>
        <authorList>
            <person name="Salas-Leiva D.E."/>
            <person name="Tromer E.C."/>
            <person name="Curtis B.A."/>
            <person name="Jerlstrom-Hultqvist J."/>
            <person name="Kolisko M."/>
            <person name="Yi Z."/>
            <person name="Salas-Leiva J.S."/>
            <person name="Gallot-Lavallee L."/>
            <person name="Kops G.J.P.L."/>
            <person name="Archibald J.M."/>
            <person name="Simpson A.G.B."/>
            <person name="Roger A.J."/>
        </authorList>
    </citation>
    <scope>NUCLEOTIDE SEQUENCE</scope>
    <source>
        <strain evidence="4">BICM</strain>
    </source>
</reference>
<dbReference type="GO" id="GO:0042138">
    <property type="term" value="P:meiotic DNA double-strand break formation"/>
    <property type="evidence" value="ECO:0007669"/>
    <property type="project" value="TreeGrafter"/>
</dbReference>
<evidence type="ECO:0000313" key="5">
    <source>
        <dbReference type="Proteomes" id="UP000717585"/>
    </source>
</evidence>
<dbReference type="GO" id="GO:0006303">
    <property type="term" value="P:double-strand break repair via nonhomologous end joining"/>
    <property type="evidence" value="ECO:0007669"/>
    <property type="project" value="TreeGrafter"/>
</dbReference>
<evidence type="ECO:0000256" key="2">
    <source>
        <dbReference type="SAM" id="MobiDB-lite"/>
    </source>
</evidence>
<evidence type="ECO:0000313" key="4">
    <source>
        <dbReference type="EMBL" id="KAG9394393.1"/>
    </source>
</evidence>
<protein>
    <submittedName>
        <fullName evidence="4">Double-strand break repair protein MRE11</fullName>
    </submittedName>
</protein>
<dbReference type="InterPro" id="IPR029052">
    <property type="entry name" value="Metallo-depent_PP-like"/>
</dbReference>
<feature type="compositionally biased region" description="Basic residues" evidence="2">
    <location>
        <begin position="573"/>
        <end position="587"/>
    </location>
</feature>
<feature type="region of interest" description="Disordered" evidence="2">
    <location>
        <begin position="543"/>
        <end position="609"/>
    </location>
</feature>
<evidence type="ECO:0000259" key="3">
    <source>
        <dbReference type="Pfam" id="PF00149"/>
    </source>
</evidence>
<dbReference type="CDD" id="cd00840">
    <property type="entry name" value="MPP_Mre11_N"/>
    <property type="match status" value="1"/>
</dbReference>
<dbReference type="Pfam" id="PF00149">
    <property type="entry name" value="Metallophos"/>
    <property type="match status" value="1"/>
</dbReference>
<name>A0A8J6AUC7_9EUKA</name>
<feature type="compositionally biased region" description="Basic residues" evidence="2">
    <location>
        <begin position="543"/>
        <end position="555"/>
    </location>
</feature>
<gene>
    <name evidence="4" type="ORF">J8273_4037</name>
</gene>
<dbReference type="GO" id="GO:0000723">
    <property type="term" value="P:telomere maintenance"/>
    <property type="evidence" value="ECO:0007669"/>
    <property type="project" value="TreeGrafter"/>
</dbReference>
<proteinExistence type="predicted"/>
<sequence length="609" mass="66421">MVHSDEQEPSSADEFAFLLTTDNHLGVHEGSALYQAQVDDSFIVFEEIMSMAAQHNVDAILHSGDMFNDASPSKETLNRTAEIFSRTVFGAKPVSFTMHSEPDEVFGPGITANFHDPNHSVSVPMFAIHGNHDAPTGVGQIAAMDILSSGRWLNYIGKTNPVDEIHVRPVLLHRGAVRVAVYGLGYIHERKLHELMADGKVVWDPPPSPDHVCVLLVHQNRRARKAKWFLDPAHIPPFTDVVLWGHEHDCTCLQTVETLKLPQGGRTAFLLQLGSSVATSLSEAEAGPKVAAILRVRMRDGEPEVKLDVHRLRCVRPVVFSELAIPTGITEAAAVTMVGETLERMSRQASKEVDPRTAVPLLRLRVRHDASRIADNYGPIVAELAGRGLLINPHNAILKSVKRGTTKDSKDSGLISADEPKLEHVLLRRLVGQGRPEECQMKLVPASMLLERHEVFMSARGNLAELVLKLVDETAEAMRERLDALDLRDVGARAAVAKAHVVEVDSRAAEVGEDVVRAEDAEAIVEGGADDDAPAPRTRVRVGRRAAVKAPKAKAKGTQSVPQVGSDSEATPVKRKATPTRTSKRIAMRGQGKKLPALASPDWDEELLG</sequence>
<accession>A0A8J6AUC7</accession>
<dbReference type="InterPro" id="IPR041796">
    <property type="entry name" value="Mre11_N"/>
</dbReference>
<keyword evidence="5" id="KW-1185">Reference proteome</keyword>
<feature type="domain" description="Calcineurin-like phosphoesterase" evidence="3">
    <location>
        <begin position="17"/>
        <end position="249"/>
    </location>
</feature>
<dbReference type="Proteomes" id="UP000717585">
    <property type="component" value="Unassembled WGS sequence"/>
</dbReference>
<keyword evidence="1" id="KW-0378">Hydrolase</keyword>
<comment type="caution">
    <text evidence="4">The sequence shown here is derived from an EMBL/GenBank/DDBJ whole genome shotgun (WGS) entry which is preliminary data.</text>
</comment>
<feature type="compositionally biased region" description="Polar residues" evidence="2">
    <location>
        <begin position="559"/>
        <end position="569"/>
    </location>
</feature>
<dbReference type="AlphaFoldDB" id="A0A8J6AUC7"/>